<name>A0A8H4EUI9_GIGMA</name>
<proteinExistence type="predicted"/>
<sequence>MVQKFSRINGPGYVALEKPIIIYSKMSEVKEKEFELFFNNKENVNMSFYKVDTNIQLSLLYLKDQKNALWKKFSAIYPDGIKCTLFIA</sequence>
<dbReference type="AlphaFoldDB" id="A0A8H4EUI9"/>
<evidence type="ECO:0000313" key="1">
    <source>
        <dbReference type="EMBL" id="KAF0555349.1"/>
    </source>
</evidence>
<organism evidence="1 2">
    <name type="scientific">Gigaspora margarita</name>
    <dbReference type="NCBI Taxonomy" id="4874"/>
    <lineage>
        <taxon>Eukaryota</taxon>
        <taxon>Fungi</taxon>
        <taxon>Fungi incertae sedis</taxon>
        <taxon>Mucoromycota</taxon>
        <taxon>Glomeromycotina</taxon>
        <taxon>Glomeromycetes</taxon>
        <taxon>Diversisporales</taxon>
        <taxon>Gigasporaceae</taxon>
        <taxon>Gigaspora</taxon>
    </lineage>
</organism>
<dbReference type="OrthoDB" id="2435615at2759"/>
<gene>
    <name evidence="1" type="ORF">F8M41_017440</name>
</gene>
<keyword evidence="2" id="KW-1185">Reference proteome</keyword>
<evidence type="ECO:0000313" key="2">
    <source>
        <dbReference type="Proteomes" id="UP000439903"/>
    </source>
</evidence>
<reference evidence="1 2" key="1">
    <citation type="journal article" date="2019" name="Environ. Microbiol.">
        <title>At the nexus of three kingdoms: the genome of the mycorrhizal fungus Gigaspora margarita provides insights into plant, endobacterial and fungal interactions.</title>
        <authorList>
            <person name="Venice F."/>
            <person name="Ghignone S."/>
            <person name="Salvioli di Fossalunga A."/>
            <person name="Amselem J."/>
            <person name="Novero M."/>
            <person name="Xianan X."/>
            <person name="Sedzielewska Toro K."/>
            <person name="Morin E."/>
            <person name="Lipzen A."/>
            <person name="Grigoriev I.V."/>
            <person name="Henrissat B."/>
            <person name="Martin F.M."/>
            <person name="Bonfante P."/>
        </authorList>
    </citation>
    <scope>NUCLEOTIDE SEQUENCE [LARGE SCALE GENOMIC DNA]</scope>
    <source>
        <strain evidence="1 2">BEG34</strain>
    </source>
</reference>
<protein>
    <submittedName>
        <fullName evidence="1">Uncharacterized protein</fullName>
    </submittedName>
</protein>
<dbReference type="EMBL" id="WTPW01000041">
    <property type="protein sequence ID" value="KAF0555349.1"/>
    <property type="molecule type" value="Genomic_DNA"/>
</dbReference>
<accession>A0A8H4EUI9</accession>
<dbReference type="Proteomes" id="UP000439903">
    <property type="component" value="Unassembled WGS sequence"/>
</dbReference>
<comment type="caution">
    <text evidence="1">The sequence shown here is derived from an EMBL/GenBank/DDBJ whole genome shotgun (WGS) entry which is preliminary data.</text>
</comment>